<evidence type="ECO:0000313" key="8">
    <source>
        <dbReference type="Proteomes" id="UP001255416"/>
    </source>
</evidence>
<evidence type="ECO:0000313" key="7">
    <source>
        <dbReference type="EMBL" id="MDU9004226.1"/>
    </source>
</evidence>
<evidence type="ECO:0000256" key="2">
    <source>
        <dbReference type="ARBA" id="ARBA00022448"/>
    </source>
</evidence>
<comment type="caution">
    <text evidence="7">The sequence shown here is derived from an EMBL/GenBank/DDBJ whole genome shotgun (WGS) entry which is preliminary data.</text>
</comment>
<accession>A0ABU3VDJ0</accession>
<proteinExistence type="inferred from homology"/>
<dbReference type="InterPro" id="IPR001188">
    <property type="entry name" value="Sperm_putr-bd"/>
</dbReference>
<evidence type="ECO:0000256" key="1">
    <source>
        <dbReference type="ARBA" id="ARBA00004418"/>
    </source>
</evidence>
<evidence type="ECO:0000256" key="3">
    <source>
        <dbReference type="ARBA" id="ARBA00022729"/>
    </source>
</evidence>
<dbReference type="Proteomes" id="UP001255416">
    <property type="component" value="Unassembled WGS sequence"/>
</dbReference>
<reference evidence="8" key="1">
    <citation type="submission" date="2023-05" db="EMBL/GenBank/DDBJ databases">
        <title>Sedimentitalea sp. nov. JM2-8.</title>
        <authorList>
            <person name="Huang J."/>
        </authorList>
    </citation>
    <scope>NUCLEOTIDE SEQUENCE [LARGE SCALE GENOMIC DNA]</scope>
    <source>
        <strain evidence="8">KHS03</strain>
    </source>
</reference>
<dbReference type="RefSeq" id="WP_316775762.1">
    <property type="nucleotide sequence ID" value="NZ_JASMWN010000006.1"/>
</dbReference>
<comment type="function">
    <text evidence="5">Required for the activity of the bacterial periplasmic transport system of putrescine.</text>
</comment>
<feature type="chain" id="PRO_5046904922" description="Putrescine-binding periplasmic protein" evidence="6">
    <location>
        <begin position="22"/>
        <end position="361"/>
    </location>
</feature>
<evidence type="ECO:0000256" key="4">
    <source>
        <dbReference type="ARBA" id="ARBA00022764"/>
    </source>
</evidence>
<dbReference type="CDD" id="cd13659">
    <property type="entry name" value="PBP2_PotF"/>
    <property type="match status" value="1"/>
</dbReference>
<dbReference type="Gene3D" id="3.40.190.10">
    <property type="entry name" value="Periplasmic binding protein-like II"/>
    <property type="match status" value="2"/>
</dbReference>
<organism evidence="7 8">
    <name type="scientific">Sedimentitalea todarodis</name>
    <dbReference type="NCBI Taxonomy" id="1631240"/>
    <lineage>
        <taxon>Bacteria</taxon>
        <taxon>Pseudomonadati</taxon>
        <taxon>Pseudomonadota</taxon>
        <taxon>Alphaproteobacteria</taxon>
        <taxon>Rhodobacterales</taxon>
        <taxon>Paracoccaceae</taxon>
        <taxon>Sedimentitalea</taxon>
    </lineage>
</organism>
<dbReference type="PRINTS" id="PR00909">
    <property type="entry name" value="SPERMDNBNDNG"/>
</dbReference>
<keyword evidence="4 5" id="KW-0574">Periplasm</keyword>
<comment type="subcellular location">
    <subcellularLocation>
        <location evidence="1 5">Periplasm</location>
    </subcellularLocation>
</comment>
<comment type="similarity">
    <text evidence="5">Belongs to the bacterial solute-binding protein PotD/PotF family.</text>
</comment>
<dbReference type="Pfam" id="PF13416">
    <property type="entry name" value="SBP_bac_8"/>
    <property type="match status" value="1"/>
</dbReference>
<evidence type="ECO:0000256" key="5">
    <source>
        <dbReference type="PIRNR" id="PIRNR019574"/>
    </source>
</evidence>
<protein>
    <recommendedName>
        <fullName evidence="5">Putrescine-binding periplasmic protein</fullName>
    </recommendedName>
</protein>
<dbReference type="PANTHER" id="PTHR30222">
    <property type="entry name" value="SPERMIDINE/PUTRESCINE-BINDING PERIPLASMIC PROTEIN"/>
    <property type="match status" value="1"/>
</dbReference>
<dbReference type="InterPro" id="IPR006059">
    <property type="entry name" value="SBP"/>
</dbReference>
<name>A0ABU3VDJ0_9RHOB</name>
<evidence type="ECO:0000256" key="6">
    <source>
        <dbReference type="SAM" id="SignalP"/>
    </source>
</evidence>
<keyword evidence="3 6" id="KW-0732">Signal</keyword>
<feature type="signal peptide" evidence="6">
    <location>
        <begin position="1"/>
        <end position="21"/>
    </location>
</feature>
<sequence length="361" mass="40223">MYKRALTLTAILAFGGAAAMADEVRVYNWSDYIDEDLLTKFEEETGLDLIYDVFDSNEVLETKMLAGGSGYDVVVPSGTFLQRQITAGAFQKLDPAKLPNLENMWDVVSQRTEQYDPENAYSINYMWGTTGIGVNVGKVRELLGEDAPIDSLELVFNAENMEKLSECGVHFLDAPSEMIPMALKYLGEDPDSHDPDVIKRAEEAFMPVRPYIQKFHSSEYINALANGDICVAVGWSGDILQSRDRAAEADNGVEITYHAAREGAQMWFDQMAIPVDAPNPDAAHVFLNFIMDAENMAAASNYVYYANGNKASQDYLIEDVIEDPAIYPDEATLDNLFTTRPYPAKVQRVVTRLWTKIKSGT</sequence>
<dbReference type="SUPFAM" id="SSF53850">
    <property type="entry name" value="Periplasmic binding protein-like II"/>
    <property type="match status" value="1"/>
</dbReference>
<gene>
    <name evidence="7" type="ORF">QO231_10210</name>
</gene>
<dbReference type="EMBL" id="JASMWN010000006">
    <property type="protein sequence ID" value="MDU9004226.1"/>
    <property type="molecule type" value="Genomic_DNA"/>
</dbReference>
<keyword evidence="8" id="KW-1185">Reference proteome</keyword>
<keyword evidence="2 5" id="KW-0813">Transport</keyword>
<dbReference type="PANTHER" id="PTHR30222:SF12">
    <property type="entry name" value="NORSPERMIDINE SENSOR"/>
    <property type="match status" value="1"/>
</dbReference>
<dbReference type="PIRSF" id="PIRSF019574">
    <property type="entry name" value="Periplasmic_polyamine_BP"/>
    <property type="match status" value="1"/>
</dbReference>